<dbReference type="EMBL" id="CP048113">
    <property type="protein sequence ID" value="QHS63249.1"/>
    <property type="molecule type" value="Genomic_DNA"/>
</dbReference>
<sequence length="314" mass="35658">MYFPYLRAKQYDLAAIFEVKDSTYKNKSVIPVIEPVTKIVEKHYKRILEKGIHFILVTNPMVGDLASVSFSKTIIDSLVTNVFKDYENYTLGFIIQPDTSLADVKTFITRFPNNEHAFIHFHKFNDATKLAEIISADKNNKYNIFIDGNIGVDYVEEFSSSKAPDILISDGFKKRSKNEAYPEEDFFYDLHNRYAIDLNYNGFGDFTIIGAQFSKGGGPAYVVAIHLTDKDKHNNLVVKHFKSDILSPPSSVDPGGKFNQALKRLKKHLDATSHLNTSGVDEYKDLHTTGHYPGLGIVKKISIKHHIEFIHSFL</sequence>
<organism evidence="1 2">
    <name type="scientific">Chitinophaga agri</name>
    <dbReference type="NCBI Taxonomy" id="2703787"/>
    <lineage>
        <taxon>Bacteria</taxon>
        <taxon>Pseudomonadati</taxon>
        <taxon>Bacteroidota</taxon>
        <taxon>Chitinophagia</taxon>
        <taxon>Chitinophagales</taxon>
        <taxon>Chitinophagaceae</taxon>
        <taxon>Chitinophaga</taxon>
    </lineage>
</organism>
<name>A0A6B9ZN02_9BACT</name>
<dbReference type="RefSeq" id="WP_162334970.1">
    <property type="nucleotide sequence ID" value="NZ_CP048113.1"/>
</dbReference>
<dbReference type="Proteomes" id="UP000476411">
    <property type="component" value="Chromosome"/>
</dbReference>
<evidence type="ECO:0000313" key="1">
    <source>
        <dbReference type="EMBL" id="QHS63249.1"/>
    </source>
</evidence>
<dbReference type="NCBIfam" id="NF033831">
    <property type="entry name" value="sce7725_fam"/>
    <property type="match status" value="1"/>
</dbReference>
<dbReference type="InterPro" id="IPR047727">
    <property type="entry name" value="Sce7725-like"/>
</dbReference>
<accession>A0A6B9ZN02</accession>
<gene>
    <name evidence="1" type="ORF">GWR21_27790</name>
</gene>
<dbReference type="KEGG" id="chih:GWR21_27790"/>
<dbReference type="AlphaFoldDB" id="A0A6B9ZN02"/>
<keyword evidence="2" id="KW-1185">Reference proteome</keyword>
<proteinExistence type="predicted"/>
<reference evidence="1 2" key="1">
    <citation type="submission" date="2020-01" db="EMBL/GenBank/DDBJ databases">
        <title>Complete genome sequence of Chitinophaga sp. H33E-04 isolated from quinoa roots.</title>
        <authorList>
            <person name="Weon H.-Y."/>
            <person name="Lee S.A."/>
        </authorList>
    </citation>
    <scope>NUCLEOTIDE SEQUENCE [LARGE SCALE GENOMIC DNA]</scope>
    <source>
        <strain evidence="1 2">H33E-04</strain>
    </source>
</reference>
<evidence type="ECO:0000313" key="2">
    <source>
        <dbReference type="Proteomes" id="UP000476411"/>
    </source>
</evidence>
<protein>
    <submittedName>
        <fullName evidence="1">Sce7725 family protein</fullName>
    </submittedName>
</protein>